<dbReference type="Proteomes" id="UP001597387">
    <property type="component" value="Unassembled WGS sequence"/>
</dbReference>
<comment type="subcellular location">
    <subcellularLocation>
        <location evidence="2">Cell membrane</location>
    </subcellularLocation>
    <subcellularLocation>
        <location evidence="1">Membrane</location>
        <topology evidence="1">Single-pass membrane protein</topology>
    </subcellularLocation>
</comment>
<keyword evidence="9" id="KW-0175">Coiled coil</keyword>
<evidence type="ECO:0000256" key="5">
    <source>
        <dbReference type="ARBA" id="ARBA00022989"/>
    </source>
</evidence>
<evidence type="ECO:0000256" key="1">
    <source>
        <dbReference type="ARBA" id="ARBA00004167"/>
    </source>
</evidence>
<dbReference type="Pfam" id="PF10099">
    <property type="entry name" value="RskA_C"/>
    <property type="match status" value="1"/>
</dbReference>
<gene>
    <name evidence="12" type="ORF">ACFSJU_05030</name>
</gene>
<dbReference type="RefSeq" id="WP_255898639.1">
    <property type="nucleotide sequence ID" value="NZ_JAFMZO010000001.1"/>
</dbReference>
<keyword evidence="4 10" id="KW-0812">Transmembrane</keyword>
<feature type="domain" description="Anti-sigma K factor RskA C-terminal" evidence="11">
    <location>
        <begin position="101"/>
        <end position="261"/>
    </location>
</feature>
<dbReference type="EMBL" id="JBHUHZ010000001">
    <property type="protein sequence ID" value="MFD2161746.1"/>
    <property type="molecule type" value="Genomic_DNA"/>
</dbReference>
<evidence type="ECO:0000256" key="6">
    <source>
        <dbReference type="ARBA" id="ARBA00023136"/>
    </source>
</evidence>
<proteinExistence type="predicted"/>
<feature type="coiled-coil region" evidence="9">
    <location>
        <begin position="114"/>
        <end position="155"/>
    </location>
</feature>
<dbReference type="InterPro" id="IPR018764">
    <property type="entry name" value="RskA_C"/>
</dbReference>
<evidence type="ECO:0000256" key="2">
    <source>
        <dbReference type="ARBA" id="ARBA00004236"/>
    </source>
</evidence>
<evidence type="ECO:0000256" key="9">
    <source>
        <dbReference type="SAM" id="Coils"/>
    </source>
</evidence>
<evidence type="ECO:0000256" key="4">
    <source>
        <dbReference type="ARBA" id="ARBA00022692"/>
    </source>
</evidence>
<feature type="transmembrane region" description="Helical" evidence="10">
    <location>
        <begin position="95"/>
        <end position="115"/>
    </location>
</feature>
<dbReference type="Gene3D" id="1.10.10.1320">
    <property type="entry name" value="Anti-sigma factor, zinc-finger domain"/>
    <property type="match status" value="1"/>
</dbReference>
<dbReference type="InterPro" id="IPR041916">
    <property type="entry name" value="Anti_sigma_zinc_sf"/>
</dbReference>
<organism evidence="12 13">
    <name type="scientific">Paradesertivirga mongoliensis</name>
    <dbReference type="NCBI Taxonomy" id="2100740"/>
    <lineage>
        <taxon>Bacteria</taxon>
        <taxon>Pseudomonadati</taxon>
        <taxon>Bacteroidota</taxon>
        <taxon>Sphingobacteriia</taxon>
        <taxon>Sphingobacteriales</taxon>
        <taxon>Sphingobacteriaceae</taxon>
        <taxon>Paradesertivirga</taxon>
    </lineage>
</organism>
<keyword evidence="5 10" id="KW-1133">Transmembrane helix</keyword>
<evidence type="ECO:0000256" key="10">
    <source>
        <dbReference type="SAM" id="Phobius"/>
    </source>
</evidence>
<comment type="caution">
    <text evidence="12">The sequence shown here is derived from an EMBL/GenBank/DDBJ whole genome shotgun (WGS) entry which is preliminary data.</text>
</comment>
<name>A0ABW4ZJK5_9SPHI</name>
<evidence type="ECO:0000259" key="11">
    <source>
        <dbReference type="Pfam" id="PF10099"/>
    </source>
</evidence>
<evidence type="ECO:0000256" key="3">
    <source>
        <dbReference type="ARBA" id="ARBA00022475"/>
    </source>
</evidence>
<evidence type="ECO:0000256" key="8">
    <source>
        <dbReference type="ARBA" id="ARBA00030803"/>
    </source>
</evidence>
<keyword evidence="3" id="KW-1003">Cell membrane</keyword>
<accession>A0ABW4ZJK5</accession>
<keyword evidence="6 10" id="KW-0472">Membrane</keyword>
<evidence type="ECO:0000256" key="7">
    <source>
        <dbReference type="ARBA" id="ARBA00029829"/>
    </source>
</evidence>
<protein>
    <recommendedName>
        <fullName evidence="8">Regulator of SigK</fullName>
    </recommendedName>
    <alternativeName>
        <fullName evidence="7">Sigma-K anti-sigma factor RskA</fullName>
    </alternativeName>
</protein>
<reference evidence="13" key="1">
    <citation type="journal article" date="2019" name="Int. J. Syst. Evol. Microbiol.">
        <title>The Global Catalogue of Microorganisms (GCM) 10K type strain sequencing project: providing services to taxonomists for standard genome sequencing and annotation.</title>
        <authorList>
            <consortium name="The Broad Institute Genomics Platform"/>
            <consortium name="The Broad Institute Genome Sequencing Center for Infectious Disease"/>
            <person name="Wu L."/>
            <person name="Ma J."/>
        </authorList>
    </citation>
    <scope>NUCLEOTIDE SEQUENCE [LARGE SCALE GENOMIC DNA]</scope>
    <source>
        <strain evidence="13">KCTC 42217</strain>
    </source>
</reference>
<sequence length="271" mass="30260">MEDLKAYIESGVLELYVLGDLTEGEKLEVETMLDKHPQLRNEVTEIEKSLESYSQASAVNPPEDLRSKILGDLETSDSRSETPVIPLNQPKNIRFYKYGFAASVALLILSLIALINMRSQLKESQNQITALQLSNRQYSSRVNFVEKQLDEANQSLSIFHKPDEYKIVSLKGTPKAPSARMMVAFNPEKAEVMIDLASVEMPANDNSHQYQLWALVDGKPVDLGVFDADRDSVGMIKMKTLKNAQAFAVTLEPRGGSINPTMEMMMAMGEI</sequence>
<evidence type="ECO:0000313" key="12">
    <source>
        <dbReference type="EMBL" id="MFD2161746.1"/>
    </source>
</evidence>
<keyword evidence="13" id="KW-1185">Reference proteome</keyword>
<dbReference type="PANTHER" id="PTHR37461">
    <property type="entry name" value="ANTI-SIGMA-K FACTOR RSKA"/>
    <property type="match status" value="1"/>
</dbReference>
<dbReference type="PANTHER" id="PTHR37461:SF1">
    <property type="entry name" value="ANTI-SIGMA-K FACTOR RSKA"/>
    <property type="match status" value="1"/>
</dbReference>
<evidence type="ECO:0000313" key="13">
    <source>
        <dbReference type="Proteomes" id="UP001597387"/>
    </source>
</evidence>
<dbReference type="InterPro" id="IPR051474">
    <property type="entry name" value="Anti-sigma-K/W_factor"/>
</dbReference>